<evidence type="ECO:0000313" key="2">
    <source>
        <dbReference type="EMBL" id="MEQ6290615.1"/>
    </source>
</evidence>
<gene>
    <name evidence="2" type="ORF">ABNW52_08305</name>
</gene>
<feature type="transmembrane region" description="Helical" evidence="1">
    <location>
        <begin position="56"/>
        <end position="77"/>
    </location>
</feature>
<dbReference type="RefSeq" id="WP_349586268.1">
    <property type="nucleotide sequence ID" value="NZ_JBEFLD010000004.1"/>
</dbReference>
<feature type="transmembrane region" description="Helical" evidence="1">
    <location>
        <begin position="29"/>
        <end position="50"/>
    </location>
</feature>
<feature type="transmembrane region" description="Helical" evidence="1">
    <location>
        <begin position="166"/>
        <end position="186"/>
    </location>
</feature>
<organism evidence="2 3">
    <name type="scientific">Vogesella oryzagri</name>
    <dbReference type="NCBI Taxonomy" id="3160864"/>
    <lineage>
        <taxon>Bacteria</taxon>
        <taxon>Pseudomonadati</taxon>
        <taxon>Pseudomonadota</taxon>
        <taxon>Betaproteobacteria</taxon>
        <taxon>Neisseriales</taxon>
        <taxon>Chromobacteriaceae</taxon>
        <taxon>Vogesella</taxon>
    </lineage>
</organism>
<dbReference type="EMBL" id="JBEFLD010000004">
    <property type="protein sequence ID" value="MEQ6290615.1"/>
    <property type="molecule type" value="Genomic_DNA"/>
</dbReference>
<name>A0ABV1M4W4_9NEIS</name>
<evidence type="ECO:0000313" key="3">
    <source>
        <dbReference type="Proteomes" id="UP001433638"/>
    </source>
</evidence>
<keyword evidence="1" id="KW-1133">Transmembrane helix</keyword>
<accession>A0ABV1M4W4</accession>
<sequence length="302" mass="34797">MSIVQKQELPENIELLAAQRNLYSKAKNIIGIQMLLSVPIAIGAAITTILKPEFKGYVALWGILVVVFDLFVFTPWVKNLRDNAARVQELFDTRVLGLDWNEISVGKKPELEMIHEEAQEHGLTDEEISGLRRWYPVAINEVPEIFGIILSQRSNVWWDARMRRKYTFAIHIILVSIALGLIGYGLYEKKDIFEFLAYIIAPLVSTYVFGYRQMMEHGAAANRLDKLKEISEKIWSDAIAGKDVNVLKLKCRTLQDQIFDHRKKNPPIFDFLFRWFRDDNEALMNKGAKVLLAEVKNQKCTL</sequence>
<comment type="caution">
    <text evidence="2">The sequence shown here is derived from an EMBL/GenBank/DDBJ whole genome shotgun (WGS) entry which is preliminary data.</text>
</comment>
<feature type="transmembrane region" description="Helical" evidence="1">
    <location>
        <begin position="192"/>
        <end position="210"/>
    </location>
</feature>
<dbReference type="Proteomes" id="UP001433638">
    <property type="component" value="Unassembled WGS sequence"/>
</dbReference>
<dbReference type="Pfam" id="PF18159">
    <property type="entry name" value="S_4TM"/>
    <property type="match status" value="1"/>
</dbReference>
<keyword evidence="1" id="KW-0472">Membrane</keyword>
<reference evidence="2" key="1">
    <citation type="submission" date="2024-06" db="EMBL/GenBank/DDBJ databases">
        <title>Genome sequence of Vogesella sp. MAHUQ-64.</title>
        <authorList>
            <person name="Huq M.A."/>
        </authorList>
    </citation>
    <scope>NUCLEOTIDE SEQUENCE</scope>
    <source>
        <strain evidence="2">MAHUQ-64</strain>
    </source>
</reference>
<keyword evidence="1" id="KW-0812">Transmembrane</keyword>
<evidence type="ECO:0000256" key="1">
    <source>
        <dbReference type="SAM" id="Phobius"/>
    </source>
</evidence>
<protein>
    <submittedName>
        <fullName evidence="2">S-4TM family putative pore-forming effector</fullName>
    </submittedName>
</protein>
<proteinExistence type="predicted"/>
<dbReference type="InterPro" id="IPR049920">
    <property type="entry name" value="IK1_05631-like"/>
</dbReference>
<keyword evidence="3" id="KW-1185">Reference proteome</keyword>